<dbReference type="KEGG" id="fit:Fi14EGH31_13730"/>
<evidence type="ECO:0008006" key="3">
    <source>
        <dbReference type="Google" id="ProtNLM"/>
    </source>
</evidence>
<dbReference type="EMBL" id="AP024085">
    <property type="protein sequence ID" value="BCL57661.1"/>
    <property type="molecule type" value="Genomic_DNA"/>
</dbReference>
<dbReference type="GeneID" id="70579812"/>
<accession>A0A7I8DYD8</accession>
<reference evidence="2" key="1">
    <citation type="submission" date="2020-09" db="EMBL/GenBank/DDBJ databases">
        <title>Complete genome sequencing of Faecalibacillus intestinalis strain 14EGH31.</title>
        <authorList>
            <person name="Sakamoto M."/>
            <person name="Murakami T."/>
            <person name="Mori H."/>
        </authorList>
    </citation>
    <scope>NUCLEOTIDE SEQUENCE [LARGE SCALE GENOMIC DNA]</scope>
    <source>
        <strain evidence="2">14EGH31</strain>
    </source>
</reference>
<dbReference type="Proteomes" id="UP000593842">
    <property type="component" value="Chromosome"/>
</dbReference>
<evidence type="ECO:0000313" key="1">
    <source>
        <dbReference type="EMBL" id="BCL57661.1"/>
    </source>
</evidence>
<protein>
    <recommendedName>
        <fullName evidence="3">CopG family transcriptional regulator</fullName>
    </recommendedName>
</protein>
<dbReference type="AlphaFoldDB" id="A0A7I8DYD8"/>
<proteinExistence type="predicted"/>
<sequence length="58" mass="6570">MSPKTGRPTTEPKNKFLKMRMSQEDLDKLSYVAEKTGMTKTDVVRKGIEIQLAGLKDK</sequence>
<evidence type="ECO:0000313" key="2">
    <source>
        <dbReference type="Proteomes" id="UP000593842"/>
    </source>
</evidence>
<name>A0A7I8DYD8_9FIRM</name>
<dbReference type="RefSeq" id="WP_195947280.1">
    <property type="nucleotide sequence ID" value="NZ_AP024085.1"/>
</dbReference>
<organism evidence="1 2">
    <name type="scientific">Faecalibacillus intestinalis</name>
    <dbReference type="NCBI Taxonomy" id="1982626"/>
    <lineage>
        <taxon>Bacteria</taxon>
        <taxon>Bacillati</taxon>
        <taxon>Bacillota</taxon>
        <taxon>Erysipelotrichia</taxon>
        <taxon>Erysipelotrichales</taxon>
        <taxon>Coprobacillaceae</taxon>
        <taxon>Faecalibacillus</taxon>
    </lineage>
</organism>
<gene>
    <name evidence="1" type="ORF">Fi14EGH31_13730</name>
</gene>